<dbReference type="SUPFAM" id="SSF55315">
    <property type="entry name" value="L30e-like"/>
    <property type="match status" value="1"/>
</dbReference>
<dbReference type="Proteomes" id="UP000886689">
    <property type="component" value="Unassembled WGS sequence"/>
</dbReference>
<dbReference type="SUPFAM" id="SSF75217">
    <property type="entry name" value="alpha/beta knot"/>
    <property type="match status" value="1"/>
</dbReference>
<dbReference type="InterPro" id="IPR051259">
    <property type="entry name" value="rRNA_Methyltransferase"/>
</dbReference>
<dbReference type="PANTHER" id="PTHR43191:SF2">
    <property type="entry name" value="RRNA METHYLTRANSFERASE 3, MITOCHONDRIAL"/>
    <property type="match status" value="1"/>
</dbReference>
<dbReference type="CDD" id="cd18095">
    <property type="entry name" value="SpoU-like_rRNA-MTase"/>
    <property type="match status" value="1"/>
</dbReference>
<evidence type="ECO:0000256" key="2">
    <source>
        <dbReference type="ARBA" id="ARBA00022603"/>
    </source>
</evidence>
<dbReference type="Pfam" id="PF22435">
    <property type="entry name" value="MRM3-like_sub_bind"/>
    <property type="match status" value="1"/>
</dbReference>
<dbReference type="Gene3D" id="3.40.1280.10">
    <property type="match status" value="1"/>
</dbReference>
<dbReference type="InterPro" id="IPR029028">
    <property type="entry name" value="Alpha/beta_knot_MTases"/>
</dbReference>
<dbReference type="PANTHER" id="PTHR43191">
    <property type="entry name" value="RRNA METHYLTRANSFERASE 3"/>
    <property type="match status" value="1"/>
</dbReference>
<comment type="similarity">
    <text evidence="1">Belongs to the class IV-like SAM-binding methyltransferase superfamily. RNA methyltransferase TrmH family.</text>
</comment>
<dbReference type="Gene3D" id="3.30.1330.30">
    <property type="match status" value="1"/>
</dbReference>
<gene>
    <name evidence="5" type="ORF">IPL58_00215</name>
</gene>
<dbReference type="AlphaFoldDB" id="A0A9D7JXQ3"/>
<dbReference type="InterPro" id="IPR013123">
    <property type="entry name" value="SpoU_subst-bd"/>
</dbReference>
<dbReference type="InterPro" id="IPR001537">
    <property type="entry name" value="SpoU_MeTrfase"/>
</dbReference>
<organism evidence="5 6">
    <name type="scientific">Candidatus Proximibacter danicus</name>
    <dbReference type="NCBI Taxonomy" id="2954365"/>
    <lineage>
        <taxon>Bacteria</taxon>
        <taxon>Pseudomonadati</taxon>
        <taxon>Pseudomonadota</taxon>
        <taxon>Betaproteobacteria</taxon>
        <taxon>Candidatus Proximibacter</taxon>
    </lineage>
</organism>
<protein>
    <submittedName>
        <fullName evidence="5">RNA methyltransferase</fullName>
    </submittedName>
</protein>
<dbReference type="SMART" id="SM00967">
    <property type="entry name" value="SpoU_sub_bind"/>
    <property type="match status" value="1"/>
</dbReference>
<dbReference type="GO" id="GO:0006396">
    <property type="term" value="P:RNA processing"/>
    <property type="evidence" value="ECO:0007669"/>
    <property type="project" value="InterPro"/>
</dbReference>
<reference evidence="5" key="1">
    <citation type="submission" date="2020-10" db="EMBL/GenBank/DDBJ databases">
        <title>Connecting structure to function with the recovery of over 1000 high-quality activated sludge metagenome-assembled genomes encoding full-length rRNA genes using long-read sequencing.</title>
        <authorList>
            <person name="Singleton C.M."/>
            <person name="Petriglieri F."/>
            <person name="Kristensen J.M."/>
            <person name="Kirkegaard R.H."/>
            <person name="Michaelsen T.Y."/>
            <person name="Andersen M.H."/>
            <person name="Karst S.M."/>
            <person name="Dueholm M.S."/>
            <person name="Nielsen P.H."/>
            <person name="Albertsen M."/>
        </authorList>
    </citation>
    <scope>NUCLEOTIDE SEQUENCE</scope>
    <source>
        <strain evidence="5">Hirt_18-Q3-R61-65_BATAC.395</strain>
    </source>
</reference>
<accession>A0A9D7JXQ3</accession>
<dbReference type="GO" id="GO:0008173">
    <property type="term" value="F:RNA methyltransferase activity"/>
    <property type="evidence" value="ECO:0007669"/>
    <property type="project" value="InterPro"/>
</dbReference>
<dbReference type="InterPro" id="IPR029026">
    <property type="entry name" value="tRNA_m1G_MTases_N"/>
</dbReference>
<dbReference type="InterPro" id="IPR029064">
    <property type="entry name" value="Ribosomal_eL30-like_sf"/>
</dbReference>
<evidence type="ECO:0000256" key="3">
    <source>
        <dbReference type="ARBA" id="ARBA00022679"/>
    </source>
</evidence>
<sequence>MKTITSRDNPRLKQLRRWAQQGRARRDDGVILLDGLHLITALQASGRQVAEVIVSASGASKREIADWLEAHGAVDTRGEPVVEPILISDALFAEIAVTDTPSGILAVAPAFYPAAAIASDLDSVVLDGIQDPGNVGTLLRTAAAAGVRQALLGPGCADPWAPKTLRAGQGAQFELGIHENCNLTEALAAYRGTRIVTRLDVARSLYETPLEEPLAWIFGAEGQGVSAPVAAMADTGVFIPMPGKIESLNVAAAAAICLFEMVRRRNA</sequence>
<keyword evidence="2 5" id="KW-0489">Methyltransferase</keyword>
<dbReference type="EMBL" id="JADJUC010000001">
    <property type="protein sequence ID" value="MBK8522680.1"/>
    <property type="molecule type" value="Genomic_DNA"/>
</dbReference>
<dbReference type="InterPro" id="IPR053888">
    <property type="entry name" value="MRM3-like_sub_bind"/>
</dbReference>
<evidence type="ECO:0000256" key="1">
    <source>
        <dbReference type="ARBA" id="ARBA00007228"/>
    </source>
</evidence>
<evidence type="ECO:0000313" key="5">
    <source>
        <dbReference type="EMBL" id="MBK8522680.1"/>
    </source>
</evidence>
<evidence type="ECO:0000313" key="6">
    <source>
        <dbReference type="Proteomes" id="UP000886689"/>
    </source>
</evidence>
<evidence type="ECO:0000259" key="4">
    <source>
        <dbReference type="SMART" id="SM00967"/>
    </source>
</evidence>
<feature type="domain" description="RNA 2-O ribose methyltransferase substrate binding" evidence="4">
    <location>
        <begin position="32"/>
        <end position="114"/>
    </location>
</feature>
<proteinExistence type="inferred from homology"/>
<keyword evidence="3" id="KW-0808">Transferase</keyword>
<dbReference type="GO" id="GO:0003723">
    <property type="term" value="F:RNA binding"/>
    <property type="evidence" value="ECO:0007669"/>
    <property type="project" value="InterPro"/>
</dbReference>
<comment type="caution">
    <text evidence="5">The sequence shown here is derived from an EMBL/GenBank/DDBJ whole genome shotgun (WGS) entry which is preliminary data.</text>
</comment>
<name>A0A9D7JXQ3_9PROT</name>
<dbReference type="GO" id="GO:0005737">
    <property type="term" value="C:cytoplasm"/>
    <property type="evidence" value="ECO:0007669"/>
    <property type="project" value="UniProtKB-ARBA"/>
</dbReference>
<dbReference type="GO" id="GO:0032259">
    <property type="term" value="P:methylation"/>
    <property type="evidence" value="ECO:0007669"/>
    <property type="project" value="UniProtKB-KW"/>
</dbReference>
<dbReference type="Pfam" id="PF00588">
    <property type="entry name" value="SpoU_methylase"/>
    <property type="match status" value="1"/>
</dbReference>